<dbReference type="PRINTS" id="PR00364">
    <property type="entry name" value="DISEASERSIST"/>
</dbReference>
<accession>A0A0N1NZG3</accession>
<dbReference type="STRING" id="1664694.A0A0N1NZG3"/>
<protein>
    <recommendedName>
        <fullName evidence="2">DUF7779 domain-containing protein</fullName>
    </recommendedName>
</protein>
<evidence type="ECO:0000256" key="1">
    <source>
        <dbReference type="SAM" id="MobiDB-lite"/>
    </source>
</evidence>
<dbReference type="AlphaFoldDB" id="A0A0N1NZG3"/>
<dbReference type="Gene3D" id="3.40.50.300">
    <property type="entry name" value="P-loop containing nucleotide triphosphate hydrolases"/>
    <property type="match status" value="1"/>
</dbReference>
<reference evidence="3 4" key="1">
    <citation type="submission" date="2015-06" db="EMBL/GenBank/DDBJ databases">
        <title>Draft genome of the ant-associated black yeast Phialophora attae CBS 131958.</title>
        <authorList>
            <person name="Moreno L.F."/>
            <person name="Stielow B.J."/>
            <person name="de Hoog S."/>
            <person name="Vicente V.A."/>
            <person name="Weiss V.A."/>
            <person name="de Vries M."/>
            <person name="Cruz L.M."/>
            <person name="Souza E.M."/>
        </authorList>
    </citation>
    <scope>NUCLEOTIDE SEQUENCE [LARGE SCALE GENOMIC DNA]</scope>
    <source>
        <strain evidence="3 4">CBS 131958</strain>
    </source>
</reference>
<dbReference type="GO" id="GO:0043531">
    <property type="term" value="F:ADP binding"/>
    <property type="evidence" value="ECO:0007669"/>
    <property type="project" value="InterPro"/>
</dbReference>
<sequence length="824" mass="92844">MADYKKDTAPLGLQLLSLNSETGSEGQDYTPIKTSSPGPGHTATVERSSLNITATLSDGSFTLVELQAAFEPPTRDLKLPCFSMGAQKSKPEFFGRAEVLQAMDKVLLPPSYDDLEDSAPLRSYALCGMGGIGKTELAVQYAYTRKEKFEAIFWLNADDPTILAEQFARIAQDLGLEERSDARDFAASRETVKGWLSMPRKRFPGDDQMEDVPWLLIFDNVDNLEVLPDYWPGTGRGSVLITSRDPDAKETTHLAQAGTDLQPFTVSETAQLVGRLTSYKTNENESVALHQISEIVDGLPLAIKQVAGLLRKSRMRYSEFIRLYRREGATKLIGASKTLAGPTQARGLITVWALDRLSESTRAMLQIMALLDPDGIPEDLVCQERPNVELSSYPRFEDYYDARAELLQSSLIRQADEEGGSLSLHRLVQDSIRASMQPEEMLLAYRTAFRLTSNVWPYINHRDGKLVAQMAACARFLPSALRLRDGIEALFVDYPTLELDAASANLMADAGWYVFGRGQLDEAIAFFQSALNIVQNIPMDESETRYYLIRRVHNGIGTTCAEINRPIDCLKHQTIVADLLMTRNSTFGVPVDDYPTAIAQNELGVAKAFNGDLEGAEKEFLLSIKTYQQNPNYEDVWLGWPMPNLGFIYWLQGRLTEARQILEEVLDIFRLAYGVDDVTSFRTGKILYALGNVLEDLQLYDESLSVHLRCVKQYSQSLSTMHHRFGDVCVRLTRHFIRLKDHVSARSYLDQALIAFKQPWLKNEYVRAKYWESQLLSSMDEEDLAKTAQSEAFEGRRQLKPSDTRPVDALTHKDYDDLVIFWSR</sequence>
<proteinExistence type="predicted"/>
<dbReference type="RefSeq" id="XP_017997286.1">
    <property type="nucleotide sequence ID" value="XM_018141484.1"/>
</dbReference>
<dbReference type="PANTHER" id="PTHR35205:SF1">
    <property type="entry name" value="ZU5 DOMAIN-CONTAINING PROTEIN"/>
    <property type="match status" value="1"/>
</dbReference>
<name>A0A0N1NZG3_9EURO</name>
<evidence type="ECO:0000313" key="4">
    <source>
        <dbReference type="Proteomes" id="UP000038010"/>
    </source>
</evidence>
<dbReference type="GeneID" id="28733364"/>
<dbReference type="PANTHER" id="PTHR35205">
    <property type="entry name" value="NB-ARC AND TPR DOMAIN PROTEIN"/>
    <property type="match status" value="1"/>
</dbReference>
<dbReference type="SUPFAM" id="SSF52540">
    <property type="entry name" value="P-loop containing nucleoside triphosphate hydrolases"/>
    <property type="match status" value="1"/>
</dbReference>
<dbReference type="Pfam" id="PF25000">
    <property type="entry name" value="DUF7779"/>
    <property type="match status" value="1"/>
</dbReference>
<feature type="domain" description="DUF7779" evidence="2">
    <location>
        <begin position="352"/>
        <end position="440"/>
    </location>
</feature>
<dbReference type="Gene3D" id="1.25.40.10">
    <property type="entry name" value="Tetratricopeptide repeat domain"/>
    <property type="match status" value="1"/>
</dbReference>
<gene>
    <name evidence="3" type="ORF">AB675_1583</name>
</gene>
<dbReference type="InterPro" id="IPR011990">
    <property type="entry name" value="TPR-like_helical_dom_sf"/>
</dbReference>
<dbReference type="Proteomes" id="UP000038010">
    <property type="component" value="Unassembled WGS sequence"/>
</dbReference>
<evidence type="ECO:0000259" key="2">
    <source>
        <dbReference type="Pfam" id="PF25000"/>
    </source>
</evidence>
<dbReference type="EMBL" id="LFJN01000025">
    <property type="protein sequence ID" value="KPI37323.1"/>
    <property type="molecule type" value="Genomic_DNA"/>
</dbReference>
<dbReference type="SMART" id="SM00028">
    <property type="entry name" value="TPR"/>
    <property type="match status" value="4"/>
</dbReference>
<dbReference type="Pfam" id="PF13424">
    <property type="entry name" value="TPR_12"/>
    <property type="match status" value="1"/>
</dbReference>
<feature type="region of interest" description="Disordered" evidence="1">
    <location>
        <begin position="19"/>
        <end position="43"/>
    </location>
</feature>
<dbReference type="InterPro" id="IPR019734">
    <property type="entry name" value="TPR_rpt"/>
</dbReference>
<dbReference type="InterPro" id="IPR027417">
    <property type="entry name" value="P-loop_NTPase"/>
</dbReference>
<feature type="compositionally biased region" description="Polar residues" evidence="1">
    <location>
        <begin position="19"/>
        <end position="37"/>
    </location>
</feature>
<dbReference type="OrthoDB" id="6161812at2759"/>
<keyword evidence="4" id="KW-1185">Reference proteome</keyword>
<dbReference type="SUPFAM" id="SSF48452">
    <property type="entry name" value="TPR-like"/>
    <property type="match status" value="2"/>
</dbReference>
<evidence type="ECO:0000313" key="3">
    <source>
        <dbReference type="EMBL" id="KPI37323.1"/>
    </source>
</evidence>
<comment type="caution">
    <text evidence="3">The sequence shown here is derived from an EMBL/GenBank/DDBJ whole genome shotgun (WGS) entry which is preliminary data.</text>
</comment>
<dbReference type="InterPro" id="IPR056681">
    <property type="entry name" value="DUF7779"/>
</dbReference>
<organism evidence="3 4">
    <name type="scientific">Cyphellophora attinorum</name>
    <dbReference type="NCBI Taxonomy" id="1664694"/>
    <lineage>
        <taxon>Eukaryota</taxon>
        <taxon>Fungi</taxon>
        <taxon>Dikarya</taxon>
        <taxon>Ascomycota</taxon>
        <taxon>Pezizomycotina</taxon>
        <taxon>Eurotiomycetes</taxon>
        <taxon>Chaetothyriomycetidae</taxon>
        <taxon>Chaetothyriales</taxon>
        <taxon>Cyphellophoraceae</taxon>
        <taxon>Cyphellophora</taxon>
    </lineage>
</organism>
<dbReference type="VEuPathDB" id="FungiDB:AB675_1583"/>